<reference evidence="10 11" key="1">
    <citation type="submission" date="2021-05" db="EMBL/GenBank/DDBJ databases">
        <title>Novel Bacillus species.</title>
        <authorList>
            <person name="Liu G."/>
        </authorList>
    </citation>
    <scope>NUCLEOTIDE SEQUENCE [LARGE SCALE GENOMIC DNA]</scope>
    <source>
        <strain evidence="10 11">FJAT-49732</strain>
    </source>
</reference>
<proteinExistence type="inferred from homology"/>
<evidence type="ECO:0000256" key="2">
    <source>
        <dbReference type="ARBA" id="ARBA00005745"/>
    </source>
</evidence>
<dbReference type="PANTHER" id="PTHR30012:SF0">
    <property type="entry name" value="TYPE II SECRETION SYSTEM PROTEIN F-RELATED"/>
    <property type="match status" value="1"/>
</dbReference>
<keyword evidence="7 8" id="KW-0472">Membrane</keyword>
<gene>
    <name evidence="10" type="ORF">KHA93_09140</name>
</gene>
<dbReference type="EMBL" id="JAGYPJ010000001">
    <property type="protein sequence ID" value="MBS4199821.1"/>
    <property type="molecule type" value="Genomic_DNA"/>
</dbReference>
<evidence type="ECO:0000256" key="8">
    <source>
        <dbReference type="SAM" id="Phobius"/>
    </source>
</evidence>
<dbReference type="Gene3D" id="1.20.81.30">
    <property type="entry name" value="Type II secretion system (T2SS), domain F"/>
    <property type="match status" value="2"/>
</dbReference>
<feature type="transmembrane region" description="Helical" evidence="8">
    <location>
        <begin position="373"/>
        <end position="397"/>
    </location>
</feature>
<comment type="subcellular location">
    <subcellularLocation>
        <location evidence="1">Cell inner membrane</location>
        <topology evidence="1">Multi-pass membrane protein</topology>
    </subcellularLocation>
</comment>
<organism evidence="10 11">
    <name type="scientific">Lederbergia citrisecunda</name>
    <dbReference type="NCBI Taxonomy" id="2833583"/>
    <lineage>
        <taxon>Bacteria</taxon>
        <taxon>Bacillati</taxon>
        <taxon>Bacillota</taxon>
        <taxon>Bacilli</taxon>
        <taxon>Bacillales</taxon>
        <taxon>Bacillaceae</taxon>
        <taxon>Lederbergia</taxon>
    </lineage>
</organism>
<comment type="caution">
    <text evidence="10">The sequence shown here is derived from an EMBL/GenBank/DDBJ whole genome shotgun (WGS) entry which is preliminary data.</text>
</comment>
<protein>
    <submittedName>
        <fullName evidence="10">Type II secretion system F family protein</fullName>
    </submittedName>
</protein>
<dbReference type="FunFam" id="1.20.81.30:FF:000001">
    <property type="entry name" value="Type II secretion system protein F"/>
    <property type="match status" value="2"/>
</dbReference>
<keyword evidence="5 8" id="KW-0812">Transmembrane</keyword>
<evidence type="ECO:0000256" key="5">
    <source>
        <dbReference type="ARBA" id="ARBA00022692"/>
    </source>
</evidence>
<feature type="domain" description="Type II secretion system protein GspF" evidence="9">
    <location>
        <begin position="271"/>
        <end position="392"/>
    </location>
</feature>
<evidence type="ECO:0000256" key="6">
    <source>
        <dbReference type="ARBA" id="ARBA00022989"/>
    </source>
</evidence>
<dbReference type="InterPro" id="IPR018076">
    <property type="entry name" value="T2SS_GspF_dom"/>
</dbReference>
<dbReference type="PANTHER" id="PTHR30012">
    <property type="entry name" value="GENERAL SECRETION PATHWAY PROTEIN"/>
    <property type="match status" value="1"/>
</dbReference>
<dbReference type="InterPro" id="IPR003004">
    <property type="entry name" value="GspF/PilC"/>
</dbReference>
<sequence length="403" mass="45145">MARFKYKGRDKVGIHIGKVTADSRRDAMLKLKNEGLRIIEIEEIKESIFTKEISIGQRVKLQQMIVFLKQFSTLLKAGVSVVDATRILSAQTDNKILSKALNIVEGNLREGIQLSEALSHHRKIFDPLLINMVKAGELSGTLDETLERLCEHYEKQHKTRQNVISALVYPFVVGFIAVGVVIFLLIGVVPTFVSMFESVDSDLPSITKFVLGMSHFIQHFWLLILLFVILLGIGFVVLRGNRKTKYYLDLVLLKTPFFGAVEQKAVIAQMTRTLSSMLASSVPILQALAMVEQVIQNEVVAKVINRSRHSLEGGQSLANPIKEHWVFPPLVSQMIVIGEQTGQLDSLLDKVADFYEKEVELATERMKSLIEPILIVALALMVGTIVAAIIVPMYSIFDNLQNY</sequence>
<evidence type="ECO:0000256" key="7">
    <source>
        <dbReference type="ARBA" id="ARBA00023136"/>
    </source>
</evidence>
<evidence type="ECO:0000259" key="9">
    <source>
        <dbReference type="Pfam" id="PF00482"/>
    </source>
</evidence>
<keyword evidence="3" id="KW-1003">Cell membrane</keyword>
<accession>A0A942YMZ7</accession>
<dbReference type="InterPro" id="IPR042094">
    <property type="entry name" value="T2SS_GspF_sf"/>
</dbReference>
<dbReference type="Proteomes" id="UP000682713">
    <property type="component" value="Unassembled WGS sequence"/>
</dbReference>
<feature type="domain" description="Type II secretion system protein GspF" evidence="9">
    <location>
        <begin position="67"/>
        <end position="190"/>
    </location>
</feature>
<evidence type="ECO:0000313" key="11">
    <source>
        <dbReference type="Proteomes" id="UP000682713"/>
    </source>
</evidence>
<dbReference type="Pfam" id="PF00482">
    <property type="entry name" value="T2SSF"/>
    <property type="match status" value="2"/>
</dbReference>
<keyword evidence="4" id="KW-0997">Cell inner membrane</keyword>
<dbReference type="AlphaFoldDB" id="A0A942YMZ7"/>
<keyword evidence="11" id="KW-1185">Reference proteome</keyword>
<dbReference type="RefSeq" id="WP_213112853.1">
    <property type="nucleotide sequence ID" value="NZ_JAGYPJ010000001.1"/>
</dbReference>
<evidence type="ECO:0000256" key="3">
    <source>
        <dbReference type="ARBA" id="ARBA00022475"/>
    </source>
</evidence>
<evidence type="ECO:0000313" key="10">
    <source>
        <dbReference type="EMBL" id="MBS4199821.1"/>
    </source>
</evidence>
<keyword evidence="6 8" id="KW-1133">Transmembrane helix</keyword>
<evidence type="ECO:0000256" key="4">
    <source>
        <dbReference type="ARBA" id="ARBA00022519"/>
    </source>
</evidence>
<evidence type="ECO:0000256" key="1">
    <source>
        <dbReference type="ARBA" id="ARBA00004429"/>
    </source>
</evidence>
<comment type="similarity">
    <text evidence="2">Belongs to the GSP F family.</text>
</comment>
<dbReference type="PRINTS" id="PR00812">
    <property type="entry name" value="BCTERIALGSPF"/>
</dbReference>
<dbReference type="GO" id="GO:0005886">
    <property type="term" value="C:plasma membrane"/>
    <property type="evidence" value="ECO:0007669"/>
    <property type="project" value="UniProtKB-SubCell"/>
</dbReference>
<name>A0A942YMZ7_9BACI</name>
<feature type="transmembrane region" description="Helical" evidence="8">
    <location>
        <begin position="216"/>
        <end position="238"/>
    </location>
</feature>
<feature type="transmembrane region" description="Helical" evidence="8">
    <location>
        <begin position="167"/>
        <end position="196"/>
    </location>
</feature>